<dbReference type="EMBL" id="CP016022">
    <property type="protein sequence ID" value="ANJ72252.1"/>
    <property type="molecule type" value="Genomic_DNA"/>
</dbReference>
<dbReference type="RefSeq" id="WP_064803041.1">
    <property type="nucleotide sequence ID" value="NZ_CP016022.1"/>
</dbReference>
<gene>
    <name evidence="1" type="ORF">A9Y76_07135</name>
</gene>
<name>A0A191ZVZ2_9RALS</name>
<dbReference type="AlphaFoldDB" id="A0A191ZVZ2"/>
<evidence type="ECO:0000313" key="1">
    <source>
        <dbReference type="EMBL" id="ANJ72252.1"/>
    </source>
</evidence>
<reference evidence="2" key="1">
    <citation type="submission" date="2016-06" db="EMBL/GenBank/DDBJ databases">
        <authorList>
            <person name="Xu Y."/>
            <person name="Nagy A."/>
            <person name="Yan X."/>
            <person name="Kim S.W."/>
            <person name="Haley B."/>
            <person name="Liu N.T."/>
            <person name="Nou X."/>
        </authorList>
    </citation>
    <scope>NUCLEOTIDE SEQUENCE [LARGE SCALE GENOMIC DNA]</scope>
    <source>
        <strain evidence="2">ATCC 49129</strain>
    </source>
</reference>
<proteinExistence type="predicted"/>
<keyword evidence="2" id="KW-1185">Reference proteome</keyword>
<protein>
    <submittedName>
        <fullName evidence="1">Uncharacterized protein</fullName>
    </submittedName>
</protein>
<dbReference type="GeneID" id="61525794"/>
<organism evidence="1 2">
    <name type="scientific">Ralstonia insidiosa</name>
    <dbReference type="NCBI Taxonomy" id="190721"/>
    <lineage>
        <taxon>Bacteria</taxon>
        <taxon>Pseudomonadati</taxon>
        <taxon>Pseudomonadota</taxon>
        <taxon>Betaproteobacteria</taxon>
        <taxon>Burkholderiales</taxon>
        <taxon>Burkholderiaceae</taxon>
        <taxon>Ralstonia</taxon>
    </lineage>
</organism>
<sequence length="62" mass="7312">MNDKETNFNDYLWYVRKHKRADKAAYSYLADIFSKKVNTTMLARKLSKELHDDKGSKGKTKL</sequence>
<evidence type="ECO:0000313" key="2">
    <source>
        <dbReference type="Proteomes" id="UP000078572"/>
    </source>
</evidence>
<accession>A0A191ZVZ2</accession>
<dbReference type="Proteomes" id="UP000078572">
    <property type="component" value="Chromosome 1"/>
</dbReference>